<organism evidence="4 5">
    <name type="scientific">Myriangium duriaei CBS 260.36</name>
    <dbReference type="NCBI Taxonomy" id="1168546"/>
    <lineage>
        <taxon>Eukaryota</taxon>
        <taxon>Fungi</taxon>
        <taxon>Dikarya</taxon>
        <taxon>Ascomycota</taxon>
        <taxon>Pezizomycotina</taxon>
        <taxon>Dothideomycetes</taxon>
        <taxon>Dothideomycetidae</taxon>
        <taxon>Myriangiales</taxon>
        <taxon>Myriangiaceae</taxon>
        <taxon>Myriangium</taxon>
    </lineage>
</organism>
<feature type="repeat" description="WD" evidence="3">
    <location>
        <begin position="294"/>
        <end position="308"/>
    </location>
</feature>
<name>A0A9P4MPS3_9PEZI</name>
<keyword evidence="5" id="KW-1185">Reference proteome</keyword>
<gene>
    <name evidence="4" type="ORF">K461DRAFT_217252</name>
</gene>
<keyword evidence="1 3" id="KW-0853">WD repeat</keyword>
<evidence type="ECO:0000256" key="1">
    <source>
        <dbReference type="ARBA" id="ARBA00022574"/>
    </source>
</evidence>
<proteinExistence type="predicted"/>
<dbReference type="InterPro" id="IPR036322">
    <property type="entry name" value="WD40_repeat_dom_sf"/>
</dbReference>
<feature type="non-terminal residue" evidence="4">
    <location>
        <position position="1"/>
    </location>
</feature>
<comment type="caution">
    <text evidence="4">The sequence shown here is derived from an EMBL/GenBank/DDBJ whole genome shotgun (WGS) entry which is preliminary data.</text>
</comment>
<sequence>ACIASPSSLVLFDNSTLSVTRHVKNCHDSVTAIAAANQHVATAGRDGLVKLWDDRSKDVNATLVLQGDGKGLSAVAVSEHLVAAGTENTRDGPGDVSVLVWDIRSPTSTLRSYADSHNDTITTLGFHPSDHSMLLSSSTDALLTLFNTSVADEDDAVTQVFNNAAAVHCASFLAADEVGAISSDEQMSIYQRSRPEDIERDDVVAVETRYGDVRTELNASYVVDLIRTSSAADAETWVVGGDLESRSITITPLVRQLAAGPTKWMFEHRRAVTFPGGHGEEIVRDVLLLPDHRVLTCGEDGTVRMWTV</sequence>
<evidence type="ECO:0000256" key="3">
    <source>
        <dbReference type="PROSITE-ProRule" id="PRU00221"/>
    </source>
</evidence>
<dbReference type="InterPro" id="IPR001680">
    <property type="entry name" value="WD40_rpt"/>
</dbReference>
<dbReference type="SUPFAM" id="SSF50978">
    <property type="entry name" value="WD40 repeat-like"/>
    <property type="match status" value="1"/>
</dbReference>
<dbReference type="SMART" id="SM00320">
    <property type="entry name" value="WD40"/>
    <property type="match status" value="4"/>
</dbReference>
<dbReference type="Proteomes" id="UP000799439">
    <property type="component" value="Unassembled WGS sequence"/>
</dbReference>
<evidence type="ECO:0000313" key="4">
    <source>
        <dbReference type="EMBL" id="KAF2157544.1"/>
    </source>
</evidence>
<dbReference type="PANTHER" id="PTHR22889">
    <property type="entry name" value="WD REPEAT-CONTAINING PROTEIN 89"/>
    <property type="match status" value="1"/>
</dbReference>
<evidence type="ECO:0000256" key="2">
    <source>
        <dbReference type="ARBA" id="ARBA00022737"/>
    </source>
</evidence>
<dbReference type="OrthoDB" id="25131at2759"/>
<dbReference type="AlphaFoldDB" id="A0A9P4MPS3"/>
<evidence type="ECO:0000313" key="5">
    <source>
        <dbReference type="Proteomes" id="UP000799439"/>
    </source>
</evidence>
<dbReference type="InterPro" id="IPR039328">
    <property type="entry name" value="WDR89"/>
</dbReference>
<reference evidence="4" key="1">
    <citation type="journal article" date="2020" name="Stud. Mycol.">
        <title>101 Dothideomycetes genomes: a test case for predicting lifestyles and emergence of pathogens.</title>
        <authorList>
            <person name="Haridas S."/>
            <person name="Albert R."/>
            <person name="Binder M."/>
            <person name="Bloem J."/>
            <person name="Labutti K."/>
            <person name="Salamov A."/>
            <person name="Andreopoulos B."/>
            <person name="Baker S."/>
            <person name="Barry K."/>
            <person name="Bills G."/>
            <person name="Bluhm B."/>
            <person name="Cannon C."/>
            <person name="Castanera R."/>
            <person name="Culley D."/>
            <person name="Daum C."/>
            <person name="Ezra D."/>
            <person name="Gonzalez J."/>
            <person name="Henrissat B."/>
            <person name="Kuo A."/>
            <person name="Liang C."/>
            <person name="Lipzen A."/>
            <person name="Lutzoni F."/>
            <person name="Magnuson J."/>
            <person name="Mondo S."/>
            <person name="Nolan M."/>
            <person name="Ohm R."/>
            <person name="Pangilinan J."/>
            <person name="Park H.-J."/>
            <person name="Ramirez L."/>
            <person name="Alfaro M."/>
            <person name="Sun H."/>
            <person name="Tritt A."/>
            <person name="Yoshinaga Y."/>
            <person name="Zwiers L.-H."/>
            <person name="Turgeon B."/>
            <person name="Goodwin S."/>
            <person name="Spatafora J."/>
            <person name="Crous P."/>
            <person name="Grigoriev I."/>
        </authorList>
    </citation>
    <scope>NUCLEOTIDE SEQUENCE</scope>
    <source>
        <strain evidence="4">CBS 260.36</strain>
    </source>
</reference>
<dbReference type="Gene3D" id="2.130.10.10">
    <property type="entry name" value="YVTN repeat-like/Quinoprotein amine dehydrogenase"/>
    <property type="match status" value="2"/>
</dbReference>
<dbReference type="PANTHER" id="PTHR22889:SF0">
    <property type="entry name" value="WD REPEAT-CONTAINING PROTEIN 89"/>
    <property type="match status" value="1"/>
</dbReference>
<protein>
    <submittedName>
        <fullName evidence="4">WD40 repeat-like protein</fullName>
    </submittedName>
</protein>
<accession>A0A9P4MPS3</accession>
<feature type="non-terminal residue" evidence="4">
    <location>
        <position position="308"/>
    </location>
</feature>
<dbReference type="PROSITE" id="PS50294">
    <property type="entry name" value="WD_REPEATS_REGION"/>
    <property type="match status" value="1"/>
</dbReference>
<dbReference type="PROSITE" id="PS50082">
    <property type="entry name" value="WD_REPEATS_2"/>
    <property type="match status" value="1"/>
</dbReference>
<dbReference type="EMBL" id="ML996081">
    <property type="protein sequence ID" value="KAF2157544.1"/>
    <property type="molecule type" value="Genomic_DNA"/>
</dbReference>
<dbReference type="Pfam" id="PF00400">
    <property type="entry name" value="WD40"/>
    <property type="match status" value="2"/>
</dbReference>
<keyword evidence="2" id="KW-0677">Repeat</keyword>
<dbReference type="InterPro" id="IPR015943">
    <property type="entry name" value="WD40/YVTN_repeat-like_dom_sf"/>
</dbReference>